<feature type="region of interest" description="Disordered" evidence="1">
    <location>
        <begin position="1"/>
        <end position="26"/>
    </location>
</feature>
<organism evidence="2 3">
    <name type="scientific">Microbotryum saponariae</name>
    <dbReference type="NCBI Taxonomy" id="289078"/>
    <lineage>
        <taxon>Eukaryota</taxon>
        <taxon>Fungi</taxon>
        <taxon>Dikarya</taxon>
        <taxon>Basidiomycota</taxon>
        <taxon>Pucciniomycotina</taxon>
        <taxon>Microbotryomycetes</taxon>
        <taxon>Microbotryales</taxon>
        <taxon>Microbotryaceae</taxon>
        <taxon>Microbotryum</taxon>
    </lineage>
</organism>
<protein>
    <submittedName>
        <fullName evidence="2">BZ3500_MvSof-1268-A1-R1_Chr4-3g07386 protein</fullName>
    </submittedName>
</protein>
<dbReference type="Proteomes" id="UP000249723">
    <property type="component" value="Unassembled WGS sequence"/>
</dbReference>
<dbReference type="EMBL" id="FMWP01000093">
    <property type="protein sequence ID" value="SCZ97701.1"/>
    <property type="molecule type" value="Genomic_DNA"/>
</dbReference>
<gene>
    <name evidence="2" type="ORF">BZ3500_MVSOF-1268-A1-R1_CHR4-3G07386</name>
</gene>
<reference evidence="3" key="1">
    <citation type="submission" date="2016-10" db="EMBL/GenBank/DDBJ databases">
        <authorList>
            <person name="Jeantristanb JTB J.-T."/>
            <person name="Ricardo R."/>
        </authorList>
    </citation>
    <scope>NUCLEOTIDE SEQUENCE [LARGE SCALE GENOMIC DNA]</scope>
</reference>
<keyword evidence="3" id="KW-1185">Reference proteome</keyword>
<name>A0A2X0LFR0_9BASI</name>
<dbReference type="AlphaFoldDB" id="A0A2X0LFR0"/>
<sequence>MTGNVGGVPEVGNATASDGRHSESTFGHLLTHPSGYAYTFFHPTVMKWQFKTNGAVDES</sequence>
<evidence type="ECO:0000256" key="1">
    <source>
        <dbReference type="SAM" id="MobiDB-lite"/>
    </source>
</evidence>
<accession>A0A2X0LFR0</accession>
<proteinExistence type="predicted"/>
<evidence type="ECO:0000313" key="2">
    <source>
        <dbReference type="EMBL" id="SCZ97701.1"/>
    </source>
</evidence>
<evidence type="ECO:0000313" key="3">
    <source>
        <dbReference type="Proteomes" id="UP000249723"/>
    </source>
</evidence>